<dbReference type="EMBL" id="JALLPJ020001076">
    <property type="protein sequence ID" value="KAL3776921.1"/>
    <property type="molecule type" value="Genomic_DNA"/>
</dbReference>
<sequence length="457" mass="48762">MIRLNNDGNGHFRPCEVSTSKWQRHHTGRPQPCLAVRYSLLTIWATFLLTTQLMATHAEDVDWDLNGENNPDNKYCGLSYEEAHDFCHLPPKQSLPCPNGEEECPYGMPCWEITEECTQPPTLAPTDRPTRSPVTAISDDPTDHFFCGLGFDQLYDCAVHCPGGTVEDTPAPISAPVAPPETQELDTEDTGSAGNETVAAEDQDTSIAGNETTAADEDADSAGNNTDVDATTAAEDEIDNGLSGNSNFCGATITDAMANCTRELHCPSGLSIDCPKGLECFSFLQGCDINDMPTPAPTISLHPTTTAPTSSSPTITPAPTAGPIGKDDMRYFFFCGTDWGDASSRCYMQCVSGFHSDCPPGEQCFAQANCQKGVIKGPPTTPAPISGTFAPTLTQLPSVQPTASLAPSVYTSKSPEVFPTLTPTTEYPTLKPTLGTCQGDPVRSKMVNALSFACFGM</sequence>
<feature type="region of interest" description="Disordered" evidence="1">
    <location>
        <begin position="170"/>
        <end position="227"/>
    </location>
</feature>
<evidence type="ECO:0000313" key="2">
    <source>
        <dbReference type="EMBL" id="KAL3776921.1"/>
    </source>
</evidence>
<gene>
    <name evidence="2" type="ORF">ACHAWO_004160</name>
</gene>
<name>A0ABD3NP75_9STRA</name>
<protein>
    <submittedName>
        <fullName evidence="2">Uncharacterized protein</fullName>
    </submittedName>
</protein>
<accession>A0ABD3NP75</accession>
<evidence type="ECO:0000256" key="1">
    <source>
        <dbReference type="SAM" id="MobiDB-lite"/>
    </source>
</evidence>
<organism evidence="2 3">
    <name type="scientific">Cyclotella atomus</name>
    <dbReference type="NCBI Taxonomy" id="382360"/>
    <lineage>
        <taxon>Eukaryota</taxon>
        <taxon>Sar</taxon>
        <taxon>Stramenopiles</taxon>
        <taxon>Ochrophyta</taxon>
        <taxon>Bacillariophyta</taxon>
        <taxon>Coscinodiscophyceae</taxon>
        <taxon>Thalassiosirophycidae</taxon>
        <taxon>Stephanodiscales</taxon>
        <taxon>Stephanodiscaceae</taxon>
        <taxon>Cyclotella</taxon>
    </lineage>
</organism>
<reference evidence="2 3" key="1">
    <citation type="submission" date="2024-10" db="EMBL/GenBank/DDBJ databases">
        <title>Updated reference genomes for cyclostephanoid diatoms.</title>
        <authorList>
            <person name="Roberts W.R."/>
            <person name="Alverson A.J."/>
        </authorList>
    </citation>
    <scope>NUCLEOTIDE SEQUENCE [LARGE SCALE GENOMIC DNA]</scope>
    <source>
        <strain evidence="2 3">AJA010-31</strain>
    </source>
</reference>
<dbReference type="AlphaFoldDB" id="A0ABD3NP75"/>
<dbReference type="Proteomes" id="UP001530400">
    <property type="component" value="Unassembled WGS sequence"/>
</dbReference>
<evidence type="ECO:0000313" key="3">
    <source>
        <dbReference type="Proteomes" id="UP001530400"/>
    </source>
</evidence>
<proteinExistence type="predicted"/>
<keyword evidence="3" id="KW-1185">Reference proteome</keyword>
<comment type="caution">
    <text evidence="2">The sequence shown here is derived from an EMBL/GenBank/DDBJ whole genome shotgun (WGS) entry which is preliminary data.</text>
</comment>